<feature type="domain" description="Zinc finger CGNR" evidence="1">
    <location>
        <begin position="18"/>
        <end position="60"/>
    </location>
</feature>
<dbReference type="PANTHER" id="PTHR35525">
    <property type="entry name" value="BLL6575 PROTEIN"/>
    <property type="match status" value="1"/>
</dbReference>
<dbReference type="Pfam" id="PF11706">
    <property type="entry name" value="zf-CGNR"/>
    <property type="match status" value="1"/>
</dbReference>
<dbReference type="EMBL" id="DXDC01000349">
    <property type="protein sequence ID" value="HIY66896.1"/>
    <property type="molecule type" value="Genomic_DNA"/>
</dbReference>
<feature type="non-terminal residue" evidence="2">
    <location>
        <position position="1"/>
    </location>
</feature>
<accession>A0A9D1YZM5</accession>
<dbReference type="InterPro" id="IPR021005">
    <property type="entry name" value="Znf_CGNR"/>
</dbReference>
<dbReference type="SUPFAM" id="SSF160904">
    <property type="entry name" value="Jann2411-like"/>
    <property type="match status" value="1"/>
</dbReference>
<reference evidence="2" key="2">
    <citation type="submission" date="2021-04" db="EMBL/GenBank/DDBJ databases">
        <authorList>
            <person name="Gilroy R."/>
        </authorList>
    </citation>
    <scope>NUCLEOTIDE SEQUENCE</scope>
    <source>
        <strain evidence="2">ChiGjej1B1-98</strain>
    </source>
</reference>
<dbReference type="Proteomes" id="UP000824005">
    <property type="component" value="Unassembled WGS sequence"/>
</dbReference>
<evidence type="ECO:0000313" key="2">
    <source>
        <dbReference type="EMBL" id="HIY66896.1"/>
    </source>
</evidence>
<dbReference type="AlphaFoldDB" id="A0A9D1YZM5"/>
<evidence type="ECO:0000313" key="3">
    <source>
        <dbReference type="Proteomes" id="UP000824005"/>
    </source>
</evidence>
<name>A0A9D1YZM5_9MICO</name>
<dbReference type="Gene3D" id="1.10.3300.10">
    <property type="entry name" value="Jann2411-like domain"/>
    <property type="match status" value="1"/>
</dbReference>
<proteinExistence type="predicted"/>
<gene>
    <name evidence="2" type="ORF">H9830_11550</name>
</gene>
<protein>
    <submittedName>
        <fullName evidence="2">CGNR zinc finger domain-containing protein</fullName>
    </submittedName>
</protein>
<organism evidence="2 3">
    <name type="scientific">Candidatus Agrococcus pullicola</name>
    <dbReference type="NCBI Taxonomy" id="2838429"/>
    <lineage>
        <taxon>Bacteria</taxon>
        <taxon>Bacillati</taxon>
        <taxon>Actinomycetota</taxon>
        <taxon>Actinomycetes</taxon>
        <taxon>Micrococcales</taxon>
        <taxon>Microbacteriaceae</taxon>
        <taxon>Agrococcus</taxon>
    </lineage>
</organism>
<dbReference type="PANTHER" id="PTHR35525:SF3">
    <property type="entry name" value="BLL6575 PROTEIN"/>
    <property type="match status" value="1"/>
</dbReference>
<comment type="caution">
    <text evidence="2">The sequence shown here is derived from an EMBL/GenBank/DDBJ whole genome shotgun (WGS) entry which is preliminary data.</text>
</comment>
<sequence>VRAMVELLDLAESGVWQRLRQCAADPCRDAFVDRSRPGLRQFCSTRCANRAHAAASRSRRR</sequence>
<dbReference type="InterPro" id="IPR010852">
    <property type="entry name" value="ABATE"/>
</dbReference>
<evidence type="ECO:0000259" key="1">
    <source>
        <dbReference type="Pfam" id="PF11706"/>
    </source>
</evidence>
<dbReference type="InterPro" id="IPR023286">
    <property type="entry name" value="ABATE_dom_sf"/>
</dbReference>
<reference evidence="2" key="1">
    <citation type="journal article" date="2021" name="PeerJ">
        <title>Extensive microbial diversity within the chicken gut microbiome revealed by metagenomics and culture.</title>
        <authorList>
            <person name="Gilroy R."/>
            <person name="Ravi A."/>
            <person name="Getino M."/>
            <person name="Pursley I."/>
            <person name="Horton D.L."/>
            <person name="Alikhan N.F."/>
            <person name="Baker D."/>
            <person name="Gharbi K."/>
            <person name="Hall N."/>
            <person name="Watson M."/>
            <person name="Adriaenssens E.M."/>
            <person name="Foster-Nyarko E."/>
            <person name="Jarju S."/>
            <person name="Secka A."/>
            <person name="Antonio M."/>
            <person name="Oren A."/>
            <person name="Chaudhuri R.R."/>
            <person name="La Ragione R."/>
            <person name="Hildebrand F."/>
            <person name="Pallen M.J."/>
        </authorList>
    </citation>
    <scope>NUCLEOTIDE SEQUENCE</scope>
    <source>
        <strain evidence="2">ChiGjej1B1-98</strain>
    </source>
</reference>